<evidence type="ECO:0000256" key="1">
    <source>
        <dbReference type="SAM" id="Phobius"/>
    </source>
</evidence>
<feature type="transmembrane region" description="Helical" evidence="1">
    <location>
        <begin position="6"/>
        <end position="29"/>
    </location>
</feature>
<keyword evidence="1" id="KW-0812">Transmembrane</keyword>
<dbReference type="OrthoDB" id="157285at2157"/>
<dbReference type="AlphaFoldDB" id="A0A0W1SMZ5"/>
<keyword evidence="1" id="KW-0472">Membrane</keyword>
<dbReference type="RefSeq" id="WP_058572059.1">
    <property type="nucleotide sequence ID" value="NZ_LOPV01000169.1"/>
</dbReference>
<reference evidence="2 3" key="1">
    <citation type="submission" date="2015-12" db="EMBL/GenBank/DDBJ databases">
        <title>Haloferax profundi sp. nov. isolated from the Discovery deep brine-seawater interface in the Red Sea.</title>
        <authorList>
            <person name="Zhang G."/>
            <person name="Stingl U."/>
            <person name="Rashid M."/>
        </authorList>
    </citation>
    <scope>NUCLEOTIDE SEQUENCE [LARGE SCALE GENOMIC DNA]</scope>
    <source>
        <strain evidence="2 3">SB29</strain>
    </source>
</reference>
<evidence type="ECO:0000313" key="3">
    <source>
        <dbReference type="Proteomes" id="UP000053157"/>
    </source>
</evidence>
<comment type="caution">
    <text evidence="2">The sequence shown here is derived from an EMBL/GenBank/DDBJ whole genome shotgun (WGS) entry which is preliminary data.</text>
</comment>
<protein>
    <submittedName>
        <fullName evidence="2">Uncharacterized protein</fullName>
    </submittedName>
</protein>
<sequence>MVNELGLFYIGGMTILFFFWAYGIVSFLLDVKNIYIPKGRQYLRGRKRLKEEERREQERQEREEQLY</sequence>
<dbReference type="Proteomes" id="UP000053157">
    <property type="component" value="Unassembled WGS sequence"/>
</dbReference>
<keyword evidence="3" id="KW-1185">Reference proteome</keyword>
<accession>A0A0W1SMZ5</accession>
<proteinExistence type="predicted"/>
<dbReference type="InterPro" id="IPR058318">
    <property type="entry name" value="DUF8005"/>
</dbReference>
<organism evidence="2 3">
    <name type="scientific">Haloferax profundi</name>
    <dbReference type="NCBI Taxonomy" id="1544718"/>
    <lineage>
        <taxon>Archaea</taxon>
        <taxon>Methanobacteriati</taxon>
        <taxon>Methanobacteriota</taxon>
        <taxon>Stenosarchaea group</taxon>
        <taxon>Halobacteria</taxon>
        <taxon>Halobacteriales</taxon>
        <taxon>Haloferacaceae</taxon>
        <taxon>Haloferax</taxon>
    </lineage>
</organism>
<gene>
    <name evidence="2" type="ORF">AUR66_13660</name>
</gene>
<dbReference type="EMBL" id="LOPV01000169">
    <property type="protein sequence ID" value="KTG27552.1"/>
    <property type="molecule type" value="Genomic_DNA"/>
</dbReference>
<evidence type="ECO:0000313" key="2">
    <source>
        <dbReference type="EMBL" id="KTG27552.1"/>
    </source>
</evidence>
<name>A0A0W1SMZ5_9EURY</name>
<keyword evidence="1" id="KW-1133">Transmembrane helix</keyword>
<dbReference type="Pfam" id="PF26027">
    <property type="entry name" value="DUF8005"/>
    <property type="match status" value="1"/>
</dbReference>